<gene>
    <name evidence="2" type="ORF">EWM64_g6920</name>
</gene>
<dbReference type="Proteomes" id="UP000298061">
    <property type="component" value="Unassembled WGS sequence"/>
</dbReference>
<feature type="region of interest" description="Disordered" evidence="1">
    <location>
        <begin position="155"/>
        <end position="236"/>
    </location>
</feature>
<feature type="compositionally biased region" description="Basic and acidic residues" evidence="1">
    <location>
        <begin position="311"/>
        <end position="322"/>
    </location>
</feature>
<feature type="compositionally biased region" description="Acidic residues" evidence="1">
    <location>
        <begin position="506"/>
        <end position="515"/>
    </location>
</feature>
<feature type="region of interest" description="Disordered" evidence="1">
    <location>
        <begin position="487"/>
        <end position="528"/>
    </location>
</feature>
<dbReference type="STRING" id="135208.A0A4Y9ZS42"/>
<comment type="caution">
    <text evidence="2">The sequence shown here is derived from an EMBL/GenBank/DDBJ whole genome shotgun (WGS) entry which is preliminary data.</text>
</comment>
<name>A0A4Y9ZS42_9AGAM</name>
<evidence type="ECO:0000313" key="3">
    <source>
        <dbReference type="Proteomes" id="UP000298061"/>
    </source>
</evidence>
<feature type="compositionally biased region" description="Basic and acidic residues" evidence="1">
    <location>
        <begin position="265"/>
        <end position="274"/>
    </location>
</feature>
<feature type="compositionally biased region" description="Polar residues" evidence="1">
    <location>
        <begin position="283"/>
        <end position="296"/>
    </location>
</feature>
<feature type="region of interest" description="Disordered" evidence="1">
    <location>
        <begin position="1"/>
        <end position="53"/>
    </location>
</feature>
<dbReference type="AlphaFoldDB" id="A0A4Y9ZS42"/>
<feature type="compositionally biased region" description="Low complexity" evidence="1">
    <location>
        <begin position="335"/>
        <end position="344"/>
    </location>
</feature>
<accession>A0A4Y9ZS42</accession>
<organism evidence="2 3">
    <name type="scientific">Hericium alpestre</name>
    <dbReference type="NCBI Taxonomy" id="135208"/>
    <lineage>
        <taxon>Eukaryota</taxon>
        <taxon>Fungi</taxon>
        <taxon>Dikarya</taxon>
        <taxon>Basidiomycota</taxon>
        <taxon>Agaricomycotina</taxon>
        <taxon>Agaricomycetes</taxon>
        <taxon>Russulales</taxon>
        <taxon>Hericiaceae</taxon>
        <taxon>Hericium</taxon>
    </lineage>
</organism>
<feature type="region of interest" description="Disordered" evidence="1">
    <location>
        <begin position="72"/>
        <end position="143"/>
    </location>
</feature>
<evidence type="ECO:0000313" key="2">
    <source>
        <dbReference type="EMBL" id="TFY77094.1"/>
    </source>
</evidence>
<dbReference type="OrthoDB" id="3270924at2759"/>
<feature type="compositionally biased region" description="Low complexity" evidence="1">
    <location>
        <begin position="89"/>
        <end position="105"/>
    </location>
</feature>
<feature type="compositionally biased region" description="Basic residues" evidence="1">
    <location>
        <begin position="1"/>
        <end position="14"/>
    </location>
</feature>
<keyword evidence="3" id="KW-1185">Reference proteome</keyword>
<protein>
    <submittedName>
        <fullName evidence="2">Uncharacterized protein</fullName>
    </submittedName>
</protein>
<feature type="compositionally biased region" description="Low complexity" evidence="1">
    <location>
        <begin position="489"/>
        <end position="505"/>
    </location>
</feature>
<dbReference type="EMBL" id="SFCI01001004">
    <property type="protein sequence ID" value="TFY77094.1"/>
    <property type="molecule type" value="Genomic_DNA"/>
</dbReference>
<feature type="compositionally biased region" description="Pro residues" evidence="1">
    <location>
        <begin position="436"/>
        <end position="456"/>
    </location>
</feature>
<feature type="compositionally biased region" description="Low complexity" evidence="1">
    <location>
        <begin position="206"/>
        <end position="218"/>
    </location>
</feature>
<proteinExistence type="predicted"/>
<sequence>MDEGKIKRRRKGSHCRSGSIQREMIVEEGGAMSDTVLAETPPPPLSESPVDDSGMNLLREQHFNDTVTAAVESMASDLGHPVDERANAQEEASSSESANINEARSTSALPDPAVESRTESGPPALDGCAQPAASTSTSALISGPAASRSTWFASFSRARSPSAPPAPKAGTEILKSIEQAKPEPADLPEAKPSLPFTPTRKFPSIDDTVPPTDTPTLPQQAQGAVSAENGKKLASLNPSSSRFALSIPLLGRPKVPLEKVLKEAVVESKEDRETAAPGESPVLSDTVTVPTPSPSDETVAGSTDDSTTPSDESRSSHEHEHTPSQSSWWSYVGWTETTPTAETPPAAPPAESESEAQVSANAETPEEPSTESQAPEPQPAENAGDKSPIVASDSAGSSTPTAQQSTPTATWYSPWAWYSTPAPAPSPSSEQQPESEPAPPAPAPSEPPAPPSPERPPSPEEQNPIQTTLYTHRTGWASFFSSRKLGAKAVSSASSVHSSQSGMEVMDLDMDEEDAQEKKDGARARGRG</sequence>
<reference evidence="2 3" key="1">
    <citation type="submission" date="2019-02" db="EMBL/GenBank/DDBJ databases">
        <title>Genome sequencing of the rare red list fungi Hericium alpestre (H. flagellum).</title>
        <authorList>
            <person name="Buettner E."/>
            <person name="Kellner H."/>
        </authorList>
    </citation>
    <scope>NUCLEOTIDE SEQUENCE [LARGE SCALE GENOMIC DNA]</scope>
    <source>
        <strain evidence="2 3">DSM 108284</strain>
    </source>
</reference>
<feature type="compositionally biased region" description="Basic and acidic residues" evidence="1">
    <location>
        <begin position="516"/>
        <end position="528"/>
    </location>
</feature>
<feature type="region of interest" description="Disordered" evidence="1">
    <location>
        <begin position="265"/>
        <end position="471"/>
    </location>
</feature>
<feature type="compositionally biased region" description="Low complexity" evidence="1">
    <location>
        <begin position="397"/>
        <end position="410"/>
    </location>
</feature>
<evidence type="ECO:0000256" key="1">
    <source>
        <dbReference type="SAM" id="MobiDB-lite"/>
    </source>
</evidence>